<evidence type="ECO:0000313" key="1">
    <source>
        <dbReference type="EMBL" id="PON72481.1"/>
    </source>
</evidence>
<name>A0A2P5DGR0_PARAD</name>
<reference evidence="2" key="1">
    <citation type="submission" date="2016-06" db="EMBL/GenBank/DDBJ databases">
        <title>Parallel loss of symbiosis genes in relatives of nitrogen-fixing non-legume Parasponia.</title>
        <authorList>
            <person name="Van Velzen R."/>
            <person name="Holmer R."/>
            <person name="Bu F."/>
            <person name="Rutten L."/>
            <person name="Van Zeijl A."/>
            <person name="Liu W."/>
            <person name="Santuari L."/>
            <person name="Cao Q."/>
            <person name="Sharma T."/>
            <person name="Shen D."/>
            <person name="Roswanjaya Y."/>
            <person name="Wardhani T."/>
            <person name="Kalhor M.S."/>
            <person name="Jansen J."/>
            <person name="Van den Hoogen J."/>
            <person name="Gungor B."/>
            <person name="Hartog M."/>
            <person name="Hontelez J."/>
            <person name="Verver J."/>
            <person name="Yang W.-C."/>
            <person name="Schijlen E."/>
            <person name="Repin R."/>
            <person name="Schilthuizen M."/>
            <person name="Schranz E."/>
            <person name="Heidstra R."/>
            <person name="Miyata K."/>
            <person name="Fedorova E."/>
            <person name="Kohlen W."/>
            <person name="Bisseling T."/>
            <person name="Smit S."/>
            <person name="Geurts R."/>
        </authorList>
    </citation>
    <scope>NUCLEOTIDE SEQUENCE [LARGE SCALE GENOMIC DNA]</scope>
    <source>
        <strain evidence="2">cv. WU1-14</strain>
    </source>
</reference>
<evidence type="ECO:0000313" key="2">
    <source>
        <dbReference type="Proteomes" id="UP000237105"/>
    </source>
</evidence>
<organism evidence="1 2">
    <name type="scientific">Parasponia andersonii</name>
    <name type="common">Sponia andersonii</name>
    <dbReference type="NCBI Taxonomy" id="3476"/>
    <lineage>
        <taxon>Eukaryota</taxon>
        <taxon>Viridiplantae</taxon>
        <taxon>Streptophyta</taxon>
        <taxon>Embryophyta</taxon>
        <taxon>Tracheophyta</taxon>
        <taxon>Spermatophyta</taxon>
        <taxon>Magnoliopsida</taxon>
        <taxon>eudicotyledons</taxon>
        <taxon>Gunneridae</taxon>
        <taxon>Pentapetalae</taxon>
        <taxon>rosids</taxon>
        <taxon>fabids</taxon>
        <taxon>Rosales</taxon>
        <taxon>Cannabaceae</taxon>
        <taxon>Parasponia</taxon>
    </lineage>
</organism>
<dbReference type="OrthoDB" id="10302631at2759"/>
<proteinExistence type="predicted"/>
<keyword evidence="2" id="KW-1185">Reference proteome</keyword>
<dbReference type="Proteomes" id="UP000237105">
    <property type="component" value="Unassembled WGS sequence"/>
</dbReference>
<dbReference type="EMBL" id="JXTB01000039">
    <property type="protein sequence ID" value="PON72481.1"/>
    <property type="molecule type" value="Genomic_DNA"/>
</dbReference>
<comment type="caution">
    <text evidence="1">The sequence shown here is derived from an EMBL/GenBank/DDBJ whole genome shotgun (WGS) entry which is preliminary data.</text>
</comment>
<dbReference type="AlphaFoldDB" id="A0A2P5DGR0"/>
<gene>
    <name evidence="1" type="ORF">PanWU01x14_065160</name>
</gene>
<accession>A0A2P5DGR0</accession>
<protein>
    <submittedName>
        <fullName evidence="1">Uncharacterized protein</fullName>
    </submittedName>
</protein>
<sequence>MLSALLDSPISESRNDIVSFTKRVSLAYLSADQQSYWYSRAALIHARASFVLPRGSASLASLVRWSEFRRNSRQFRAAVVRFRFPAEDSKMDRAMRFAVCRFSAETPIAAWIIWTGSGRGRTRPDSHKEASHCSWKRVALQACWTAG</sequence>